<protein>
    <submittedName>
        <fullName evidence="1">Uncharacterized protein</fullName>
    </submittedName>
</protein>
<accession>A0A073IT76</accession>
<organism evidence="1 2">
    <name type="scientific">Sulfitobacter donghicola DSW-25 = KCTC 12864 = JCM 14565</name>
    <dbReference type="NCBI Taxonomy" id="1300350"/>
    <lineage>
        <taxon>Bacteria</taxon>
        <taxon>Pseudomonadati</taxon>
        <taxon>Pseudomonadota</taxon>
        <taxon>Alphaproteobacteria</taxon>
        <taxon>Rhodobacterales</taxon>
        <taxon>Roseobacteraceae</taxon>
        <taxon>Sulfitobacter</taxon>
    </lineage>
</organism>
<sequence length="88" mass="9731">MLYQAAGTSGINIRSRWPEQLMPLLSPEPSVFRDNSLVQLIVPEGLHHRPFAYRKSALCDPIVRFSKATVPTAGSKAKFKHQTKKGGA</sequence>
<evidence type="ECO:0000313" key="2">
    <source>
        <dbReference type="Proteomes" id="UP000027734"/>
    </source>
</evidence>
<proteinExistence type="predicted"/>
<keyword evidence="2" id="KW-1185">Reference proteome</keyword>
<dbReference type="EMBL" id="JAMC01000006">
    <property type="protein sequence ID" value="KEJ88592.1"/>
    <property type="molecule type" value="Genomic_DNA"/>
</dbReference>
<dbReference type="AlphaFoldDB" id="A0A073IT76"/>
<gene>
    <name evidence="1" type="ORF">DSW25_15840</name>
</gene>
<dbReference type="Proteomes" id="UP000027734">
    <property type="component" value="Unassembled WGS sequence"/>
</dbReference>
<reference evidence="1 2" key="1">
    <citation type="submission" date="2014-01" db="EMBL/GenBank/DDBJ databases">
        <title>Sulfitobacter donghicola JCM 14565 Genome Sequencing.</title>
        <authorList>
            <person name="Lai Q."/>
            <person name="Hong Z."/>
        </authorList>
    </citation>
    <scope>NUCLEOTIDE SEQUENCE [LARGE SCALE GENOMIC DNA]</scope>
    <source>
        <strain evidence="1 2">JCM 14565</strain>
    </source>
</reference>
<comment type="caution">
    <text evidence="1">The sequence shown here is derived from an EMBL/GenBank/DDBJ whole genome shotgun (WGS) entry which is preliminary data.</text>
</comment>
<evidence type="ECO:0000313" key="1">
    <source>
        <dbReference type="EMBL" id="KEJ88592.1"/>
    </source>
</evidence>
<name>A0A073IT76_9RHOB</name>